<gene>
    <name evidence="2" type="ORF">K493DRAFT_143898</name>
</gene>
<dbReference type="InterPro" id="IPR051218">
    <property type="entry name" value="Sec_MonoDiacylglyc_Lipase"/>
</dbReference>
<dbReference type="InParanoid" id="A0A1Y1YKT8"/>
<dbReference type="PANTHER" id="PTHR45856">
    <property type="entry name" value="ALPHA/BETA-HYDROLASES SUPERFAMILY PROTEIN"/>
    <property type="match status" value="1"/>
</dbReference>
<sequence length="158" mass="17556">ATGFIGYNEKTRTIVVAFRGTSTMKDAFTDINLAMIDYYIDQSSEIKVHRGFLNYYSALRQQILDVIDPLVAQMGGAKAVEHILITGHSLGGAMATLAAVDMANHFTNAYGTLGFNYIQCITFGAPPVGNMEFRKHWTSFHNIMSGYHFQDPKDPICH</sequence>
<evidence type="ECO:0000313" key="2">
    <source>
        <dbReference type="EMBL" id="ORX98625.1"/>
    </source>
</evidence>
<dbReference type="PANTHER" id="PTHR45856:SF11">
    <property type="entry name" value="FUNGAL LIPASE-LIKE DOMAIN-CONTAINING PROTEIN"/>
    <property type="match status" value="1"/>
</dbReference>
<proteinExistence type="predicted"/>
<dbReference type="InterPro" id="IPR029058">
    <property type="entry name" value="AB_hydrolase_fold"/>
</dbReference>
<keyword evidence="3" id="KW-1185">Reference proteome</keyword>
<dbReference type="InterPro" id="IPR002921">
    <property type="entry name" value="Fungal_lipase-type"/>
</dbReference>
<dbReference type="CDD" id="cd00519">
    <property type="entry name" value="Lipase_3"/>
    <property type="match status" value="1"/>
</dbReference>
<dbReference type="EMBL" id="MCFE01000110">
    <property type="protein sequence ID" value="ORX98625.1"/>
    <property type="molecule type" value="Genomic_DNA"/>
</dbReference>
<dbReference type="Pfam" id="PF01764">
    <property type="entry name" value="Lipase_3"/>
    <property type="match status" value="1"/>
</dbReference>
<feature type="domain" description="Fungal lipase-type" evidence="1">
    <location>
        <begin position="15"/>
        <end position="144"/>
    </location>
</feature>
<comment type="caution">
    <text evidence="2">The sequence shown here is derived from an EMBL/GenBank/DDBJ whole genome shotgun (WGS) entry which is preliminary data.</text>
</comment>
<evidence type="ECO:0000259" key="1">
    <source>
        <dbReference type="Pfam" id="PF01764"/>
    </source>
</evidence>
<dbReference type="OrthoDB" id="426718at2759"/>
<dbReference type="Gene3D" id="3.40.50.1820">
    <property type="entry name" value="alpha/beta hydrolase"/>
    <property type="match status" value="1"/>
</dbReference>
<accession>A0A1Y1YKT8</accession>
<keyword evidence="2" id="KW-0378">Hydrolase</keyword>
<dbReference type="AlphaFoldDB" id="A0A1Y1YKT8"/>
<name>A0A1Y1YKT8_9FUNG</name>
<organism evidence="2 3">
    <name type="scientific">Basidiobolus meristosporus CBS 931.73</name>
    <dbReference type="NCBI Taxonomy" id="1314790"/>
    <lineage>
        <taxon>Eukaryota</taxon>
        <taxon>Fungi</taxon>
        <taxon>Fungi incertae sedis</taxon>
        <taxon>Zoopagomycota</taxon>
        <taxon>Entomophthoromycotina</taxon>
        <taxon>Basidiobolomycetes</taxon>
        <taxon>Basidiobolales</taxon>
        <taxon>Basidiobolaceae</taxon>
        <taxon>Basidiobolus</taxon>
    </lineage>
</organism>
<dbReference type="SUPFAM" id="SSF53474">
    <property type="entry name" value="alpha/beta-Hydrolases"/>
    <property type="match status" value="1"/>
</dbReference>
<feature type="non-terminal residue" evidence="2">
    <location>
        <position position="1"/>
    </location>
</feature>
<feature type="non-terminal residue" evidence="2">
    <location>
        <position position="158"/>
    </location>
</feature>
<evidence type="ECO:0000313" key="3">
    <source>
        <dbReference type="Proteomes" id="UP000193498"/>
    </source>
</evidence>
<reference evidence="2 3" key="1">
    <citation type="submission" date="2016-07" db="EMBL/GenBank/DDBJ databases">
        <title>Pervasive Adenine N6-methylation of Active Genes in Fungi.</title>
        <authorList>
            <consortium name="DOE Joint Genome Institute"/>
            <person name="Mondo S.J."/>
            <person name="Dannebaum R.O."/>
            <person name="Kuo R.C."/>
            <person name="Labutti K."/>
            <person name="Haridas S."/>
            <person name="Kuo A."/>
            <person name="Salamov A."/>
            <person name="Ahrendt S.R."/>
            <person name="Lipzen A."/>
            <person name="Sullivan W."/>
            <person name="Andreopoulos W.B."/>
            <person name="Clum A."/>
            <person name="Lindquist E."/>
            <person name="Daum C."/>
            <person name="Ramamoorthy G.K."/>
            <person name="Gryganskyi A."/>
            <person name="Culley D."/>
            <person name="Magnuson J.K."/>
            <person name="James T.Y."/>
            <person name="O'Malley M.A."/>
            <person name="Stajich J.E."/>
            <person name="Spatafora J.W."/>
            <person name="Visel A."/>
            <person name="Grigoriev I.V."/>
        </authorList>
    </citation>
    <scope>NUCLEOTIDE SEQUENCE [LARGE SCALE GENOMIC DNA]</scope>
    <source>
        <strain evidence="2 3">CBS 931.73</strain>
    </source>
</reference>
<dbReference type="Proteomes" id="UP000193498">
    <property type="component" value="Unassembled WGS sequence"/>
</dbReference>
<dbReference type="GO" id="GO:0016787">
    <property type="term" value="F:hydrolase activity"/>
    <property type="evidence" value="ECO:0007669"/>
    <property type="project" value="UniProtKB-KW"/>
</dbReference>
<dbReference type="GO" id="GO:0006629">
    <property type="term" value="P:lipid metabolic process"/>
    <property type="evidence" value="ECO:0007669"/>
    <property type="project" value="InterPro"/>
</dbReference>
<dbReference type="STRING" id="1314790.A0A1Y1YKT8"/>
<protein>
    <submittedName>
        <fullName evidence="2">Alpha/beta-hydrolase</fullName>
    </submittedName>
</protein>